<name>A0A818WQR7_9BILA</name>
<dbReference type="Pfam" id="PF00664">
    <property type="entry name" value="ABC_membrane"/>
    <property type="match status" value="1"/>
</dbReference>
<dbReference type="GO" id="GO:0016887">
    <property type="term" value="F:ATP hydrolysis activity"/>
    <property type="evidence" value="ECO:0007669"/>
    <property type="project" value="InterPro"/>
</dbReference>
<dbReference type="Gene3D" id="3.40.50.300">
    <property type="entry name" value="P-loop containing nucleotide triphosphate hydrolases"/>
    <property type="match status" value="1"/>
</dbReference>
<dbReference type="SMART" id="SM00382">
    <property type="entry name" value="AAA"/>
    <property type="match status" value="1"/>
</dbReference>
<dbReference type="AlphaFoldDB" id="A0A818WQR7"/>
<dbReference type="PANTHER" id="PTHR43394">
    <property type="entry name" value="ATP-DEPENDENT PERMEASE MDL1, MITOCHONDRIAL"/>
    <property type="match status" value="1"/>
</dbReference>
<dbReference type="SUPFAM" id="SSF90123">
    <property type="entry name" value="ABC transporter transmembrane region"/>
    <property type="match status" value="1"/>
</dbReference>
<keyword evidence="6" id="KW-0067">ATP-binding</keyword>
<evidence type="ECO:0000256" key="5">
    <source>
        <dbReference type="ARBA" id="ARBA00022741"/>
    </source>
</evidence>
<dbReference type="CDD" id="cd18577">
    <property type="entry name" value="ABC_6TM_Pgp_ABCB1_D1_like"/>
    <property type="match status" value="1"/>
</dbReference>
<dbReference type="EMBL" id="CAJNON010000217">
    <property type="protein sequence ID" value="CAF1112583.1"/>
    <property type="molecule type" value="Genomic_DNA"/>
</dbReference>
<evidence type="ECO:0000313" key="12">
    <source>
        <dbReference type="EMBL" id="CAF1112583.1"/>
    </source>
</evidence>
<dbReference type="Proteomes" id="UP000663891">
    <property type="component" value="Unassembled WGS sequence"/>
</dbReference>
<dbReference type="PROSITE" id="PS50929">
    <property type="entry name" value="ABC_TM1F"/>
    <property type="match status" value="1"/>
</dbReference>
<evidence type="ECO:0000259" key="11">
    <source>
        <dbReference type="PROSITE" id="PS50929"/>
    </source>
</evidence>
<keyword evidence="3" id="KW-0813">Transport</keyword>
<organism evidence="13 14">
    <name type="scientific">Adineta steineri</name>
    <dbReference type="NCBI Taxonomy" id="433720"/>
    <lineage>
        <taxon>Eukaryota</taxon>
        <taxon>Metazoa</taxon>
        <taxon>Spiralia</taxon>
        <taxon>Gnathifera</taxon>
        <taxon>Rotifera</taxon>
        <taxon>Eurotatoria</taxon>
        <taxon>Bdelloidea</taxon>
        <taxon>Adinetida</taxon>
        <taxon>Adinetidae</taxon>
        <taxon>Adineta</taxon>
    </lineage>
</organism>
<dbReference type="Proteomes" id="UP000663881">
    <property type="component" value="Unassembled WGS sequence"/>
</dbReference>
<evidence type="ECO:0000313" key="14">
    <source>
        <dbReference type="Proteomes" id="UP000663881"/>
    </source>
</evidence>
<evidence type="ECO:0000256" key="8">
    <source>
        <dbReference type="ARBA" id="ARBA00023136"/>
    </source>
</evidence>
<dbReference type="InterPro" id="IPR003439">
    <property type="entry name" value="ABC_transporter-like_ATP-bd"/>
</dbReference>
<evidence type="ECO:0000256" key="4">
    <source>
        <dbReference type="ARBA" id="ARBA00022692"/>
    </source>
</evidence>
<dbReference type="PROSITE" id="PS50893">
    <property type="entry name" value="ABC_TRANSPORTER_2"/>
    <property type="match status" value="1"/>
</dbReference>
<dbReference type="PANTHER" id="PTHR43394:SF27">
    <property type="entry name" value="ATP-DEPENDENT TRANSLOCASE ABCB1-LIKE"/>
    <property type="match status" value="1"/>
</dbReference>
<feature type="domain" description="ABC transmembrane type-1" evidence="11">
    <location>
        <begin position="173"/>
        <end position="298"/>
    </location>
</feature>
<dbReference type="InterPro" id="IPR011527">
    <property type="entry name" value="ABC1_TM_dom"/>
</dbReference>
<dbReference type="PROSITE" id="PS00211">
    <property type="entry name" value="ABC_TRANSPORTER_1"/>
    <property type="match status" value="1"/>
</dbReference>
<evidence type="ECO:0000259" key="10">
    <source>
        <dbReference type="PROSITE" id="PS50893"/>
    </source>
</evidence>
<feature type="transmembrane region" description="Helical" evidence="9">
    <location>
        <begin position="279"/>
        <end position="301"/>
    </location>
</feature>
<dbReference type="InterPro" id="IPR039421">
    <property type="entry name" value="Type_1_exporter"/>
</dbReference>
<evidence type="ECO:0000313" key="13">
    <source>
        <dbReference type="EMBL" id="CAF3729397.1"/>
    </source>
</evidence>
<evidence type="ECO:0000256" key="3">
    <source>
        <dbReference type="ARBA" id="ARBA00022448"/>
    </source>
</evidence>
<evidence type="ECO:0000256" key="9">
    <source>
        <dbReference type="SAM" id="Phobius"/>
    </source>
</evidence>
<feature type="transmembrane region" description="Helical" evidence="9">
    <location>
        <begin position="82"/>
        <end position="102"/>
    </location>
</feature>
<dbReference type="InterPro" id="IPR003593">
    <property type="entry name" value="AAA+_ATPase"/>
</dbReference>
<dbReference type="CDD" id="cd03249">
    <property type="entry name" value="ABC_MTABC3_MDL1_MDL2"/>
    <property type="match status" value="1"/>
</dbReference>
<comment type="similarity">
    <text evidence="2">Belongs to the ABC transporter superfamily. ABCB family. Multidrug resistance exporter (TC 3.A.1.201) subfamily.</text>
</comment>
<dbReference type="FunFam" id="3.40.50.300:FF:000205">
    <property type="entry name" value="ABC transporter B family member 4"/>
    <property type="match status" value="1"/>
</dbReference>
<dbReference type="GO" id="GO:0005524">
    <property type="term" value="F:ATP binding"/>
    <property type="evidence" value="ECO:0007669"/>
    <property type="project" value="UniProtKB-KW"/>
</dbReference>
<dbReference type="Pfam" id="PF00005">
    <property type="entry name" value="ABC_tran"/>
    <property type="match status" value="1"/>
</dbReference>
<reference evidence="13" key="1">
    <citation type="submission" date="2021-02" db="EMBL/GenBank/DDBJ databases">
        <authorList>
            <person name="Nowell W R."/>
        </authorList>
    </citation>
    <scope>NUCLEOTIDE SEQUENCE</scope>
</reference>
<evidence type="ECO:0000256" key="7">
    <source>
        <dbReference type="ARBA" id="ARBA00022989"/>
    </source>
</evidence>
<feature type="transmembrane region" description="Helical" evidence="9">
    <location>
        <begin position="173"/>
        <end position="196"/>
    </location>
</feature>
<keyword evidence="8 9" id="KW-0472">Membrane</keyword>
<keyword evidence="7 9" id="KW-1133">Transmembrane helix</keyword>
<dbReference type="GO" id="GO:0015421">
    <property type="term" value="F:ABC-type oligopeptide transporter activity"/>
    <property type="evidence" value="ECO:0007669"/>
    <property type="project" value="TreeGrafter"/>
</dbReference>
<dbReference type="InterPro" id="IPR017871">
    <property type="entry name" value="ABC_transporter-like_CS"/>
</dbReference>
<dbReference type="EMBL" id="CAJOAY010000757">
    <property type="protein sequence ID" value="CAF3729397.1"/>
    <property type="molecule type" value="Genomic_DNA"/>
</dbReference>
<dbReference type="InterPro" id="IPR027417">
    <property type="entry name" value="P-loop_NTPase"/>
</dbReference>
<dbReference type="OrthoDB" id="6500128at2759"/>
<feature type="transmembrane region" description="Helical" evidence="9">
    <location>
        <begin position="248"/>
        <end position="267"/>
    </location>
</feature>
<evidence type="ECO:0000256" key="2">
    <source>
        <dbReference type="ARBA" id="ARBA00007577"/>
    </source>
</evidence>
<proteinExistence type="inferred from homology"/>
<dbReference type="GO" id="GO:0005743">
    <property type="term" value="C:mitochondrial inner membrane"/>
    <property type="evidence" value="ECO:0007669"/>
    <property type="project" value="TreeGrafter"/>
</dbReference>
<dbReference type="Gene3D" id="1.20.1560.10">
    <property type="entry name" value="ABC transporter type 1, transmembrane domain"/>
    <property type="match status" value="2"/>
</dbReference>
<evidence type="ECO:0000256" key="6">
    <source>
        <dbReference type="ARBA" id="ARBA00022840"/>
    </source>
</evidence>
<dbReference type="GO" id="GO:0090374">
    <property type="term" value="P:oligopeptide export from mitochondrion"/>
    <property type="evidence" value="ECO:0007669"/>
    <property type="project" value="TreeGrafter"/>
</dbReference>
<gene>
    <name evidence="13" type="ORF">OKA104_LOCUS14385</name>
    <name evidence="12" type="ORF">VCS650_LOCUS20731</name>
</gene>
<feature type="domain" description="ABC transporter" evidence="10">
    <location>
        <begin position="342"/>
        <end position="578"/>
    </location>
</feature>
<accession>A0A818WQR7</accession>
<evidence type="ECO:0000256" key="1">
    <source>
        <dbReference type="ARBA" id="ARBA00004141"/>
    </source>
</evidence>
<keyword evidence="5" id="KW-0547">Nucleotide-binding</keyword>
<dbReference type="InterPro" id="IPR036640">
    <property type="entry name" value="ABC1_TM_sf"/>
</dbReference>
<keyword evidence="4 9" id="KW-0812">Transmembrane</keyword>
<dbReference type="SUPFAM" id="SSF52540">
    <property type="entry name" value="P-loop containing nucleoside triphosphate hydrolases"/>
    <property type="match status" value="1"/>
</dbReference>
<comment type="caution">
    <text evidence="13">The sequence shown here is derived from an EMBL/GenBank/DDBJ whole genome shotgun (WGS) entry which is preliminary data.</text>
</comment>
<protein>
    <submittedName>
        <fullName evidence="13">Uncharacterized protein</fullName>
    </submittedName>
</protein>
<comment type="subcellular location">
    <subcellularLocation>
        <location evidence="1">Membrane</location>
        <topology evidence="1">Multi-pass membrane protein</topology>
    </subcellularLocation>
</comment>
<sequence length="655" mass="73347">MTMHNQETELPMDSNVSGMHKNRDSDIHQNGITNNNDRTPTVESVENKTILQRIFSKNKEEKQSVEMISLRSLFRYARLIDVFYMLLGSAAATAHGTGWILLELIFGNLVNIFTNRVHSLCSLNISAISQEYCPLDFNLTLTNFFTSATRCNFTGSNLTEVGINFEDDVKQQALYIVAVGFGVIVFGYCQIAFWSISCERQTRTIRDVLFRSIVYKEIAYFDKHKTGELNTKLTNDISKIRDGIGDKLGSAVQFISIFIIGCVWGFARAWKLTLVLLSISPLIFISIILLVKVFAAIYLGVVSLAQAIPHIQALFNARCVAYAIWKEIDTSTPGKDHLIGNIHFDNVHFCYPSRPNVQVLNSLSFDIKSGETVALVGSSGSGKSTCIQLLQRFYDPNSGLVLIDGKKVDEYNIRWLRQQIGVVSQEPVLFQMTIRENILFGHESADDEDVYSAAKMANAHEFIMTLPDKYDTQVGERGATLSGGQKQRIAIARALIRNPKILLFDEATSALDNESEQIVQDALNHASKGRTTLIIAHRVSTIRHANKIIVVHNGQVIEEGDHDSLMHAQGAYYGLVEAQNLRTIEEDDEISLELDKSEQTTLVVQNNEQLLDSQRNRSSTVISLTPSIITALYGKKNQDDKEQNETTKNKTTVVY</sequence>